<dbReference type="EMBL" id="VCHE01000030">
    <property type="protein sequence ID" value="KAB2575781.1"/>
    <property type="molecule type" value="Genomic_DNA"/>
</dbReference>
<accession>A0A5N5DDL5</accession>
<dbReference type="Pfam" id="PF00144">
    <property type="entry name" value="Beta-lactamase"/>
    <property type="match status" value="1"/>
</dbReference>
<protein>
    <submittedName>
        <fullName evidence="2">Beta-lactamase domain-containing protein 2</fullName>
    </submittedName>
</protein>
<evidence type="ECO:0000259" key="1">
    <source>
        <dbReference type="Pfam" id="PF00144"/>
    </source>
</evidence>
<dbReference type="InterPro" id="IPR012338">
    <property type="entry name" value="Beta-lactam/transpept-like"/>
</dbReference>
<name>A0A5N5DDL5_9PEZI</name>
<keyword evidence="3" id="KW-1185">Reference proteome</keyword>
<sequence length="444" mass="48827">MHNSLAGTVGPYYIFVDIPAYHRVDQSRLHSQVSSQHPLSLIDNPTQPYNPLILKAEYSKSVMAQVHGSCDSRFKKVERLLQSYIDSGEELGASFVVNINGENVIDIWGGYADKDRTRLWERDTITTVWSTTKCITSLAALILIDRGLLSPYEKVSKYWPEFATNGKQDVEVRHLLSHSSGLSGWEAPVTLSDVFDVPKATALLAEQAPWWTPGTASGYHAFTMGHLVGELVRRVTGKTLGQFISEDMAGPLAADFQLGAQEKDWPRVAETVPPPPMDRLPMLEPTSVAVRTFRNAVPDATAANTNAWKKTEMGAANGHGNARSVAKLLSTVSLSGQVDGKQLLSQKTIDLIFEEQFHGVDLVMGTPVRLGMGFAMVAKDTMCGWLPEGRICGWGGWGGSIGLIDLDRRMTISYVMNKMENSVEMGNYRCQAYVKAVYEALGNL</sequence>
<dbReference type="SUPFAM" id="SSF56601">
    <property type="entry name" value="beta-lactamase/transpeptidase-like"/>
    <property type="match status" value="1"/>
</dbReference>
<feature type="domain" description="Beta-lactamase-related" evidence="1">
    <location>
        <begin position="77"/>
        <end position="421"/>
    </location>
</feature>
<gene>
    <name evidence="2" type="primary">lact-2_2</name>
    <name evidence="2" type="ORF">DBV05_g5614</name>
</gene>
<comment type="caution">
    <text evidence="2">The sequence shown here is derived from an EMBL/GenBank/DDBJ whole genome shotgun (WGS) entry which is preliminary data.</text>
</comment>
<dbReference type="InterPro" id="IPR001466">
    <property type="entry name" value="Beta-lactam-related"/>
</dbReference>
<dbReference type="Gene3D" id="3.40.710.10">
    <property type="entry name" value="DD-peptidase/beta-lactamase superfamily"/>
    <property type="match status" value="1"/>
</dbReference>
<dbReference type="PANTHER" id="PTHR43319">
    <property type="entry name" value="BETA-LACTAMASE-RELATED"/>
    <property type="match status" value="1"/>
</dbReference>
<dbReference type="InterPro" id="IPR052907">
    <property type="entry name" value="Beta-lactamase/esterase"/>
</dbReference>
<dbReference type="Proteomes" id="UP000325902">
    <property type="component" value="Unassembled WGS sequence"/>
</dbReference>
<dbReference type="OrthoDB" id="5946976at2759"/>
<dbReference type="PANTHER" id="PTHR43319:SF3">
    <property type="entry name" value="BETA-LACTAMASE-RELATED DOMAIN-CONTAINING PROTEIN"/>
    <property type="match status" value="1"/>
</dbReference>
<proteinExistence type="predicted"/>
<reference evidence="2 3" key="1">
    <citation type="journal article" date="2019" name="Sci. Rep.">
        <title>A multi-omics analysis of the grapevine pathogen Lasiodiplodia theobromae reveals that temperature affects the expression of virulence- and pathogenicity-related genes.</title>
        <authorList>
            <person name="Felix C."/>
            <person name="Meneses R."/>
            <person name="Goncalves M.F.M."/>
            <person name="Tilleman L."/>
            <person name="Duarte A.S."/>
            <person name="Jorrin-Novo J.V."/>
            <person name="Van de Peer Y."/>
            <person name="Deforce D."/>
            <person name="Van Nieuwerburgh F."/>
            <person name="Esteves A.C."/>
            <person name="Alves A."/>
        </authorList>
    </citation>
    <scope>NUCLEOTIDE SEQUENCE [LARGE SCALE GENOMIC DNA]</scope>
    <source>
        <strain evidence="2 3">LA-SOL3</strain>
    </source>
</reference>
<organism evidence="2 3">
    <name type="scientific">Lasiodiplodia theobromae</name>
    <dbReference type="NCBI Taxonomy" id="45133"/>
    <lineage>
        <taxon>Eukaryota</taxon>
        <taxon>Fungi</taxon>
        <taxon>Dikarya</taxon>
        <taxon>Ascomycota</taxon>
        <taxon>Pezizomycotina</taxon>
        <taxon>Dothideomycetes</taxon>
        <taxon>Dothideomycetes incertae sedis</taxon>
        <taxon>Botryosphaeriales</taxon>
        <taxon>Botryosphaeriaceae</taxon>
        <taxon>Lasiodiplodia</taxon>
    </lineage>
</organism>
<evidence type="ECO:0000313" key="3">
    <source>
        <dbReference type="Proteomes" id="UP000325902"/>
    </source>
</evidence>
<evidence type="ECO:0000313" key="2">
    <source>
        <dbReference type="EMBL" id="KAB2575781.1"/>
    </source>
</evidence>
<dbReference type="AlphaFoldDB" id="A0A5N5DDL5"/>